<evidence type="ECO:0000256" key="2">
    <source>
        <dbReference type="SAM" id="Phobius"/>
    </source>
</evidence>
<keyword evidence="4" id="KW-1185">Reference proteome</keyword>
<comment type="caution">
    <text evidence="3">The sequence shown here is derived from an EMBL/GenBank/DDBJ whole genome shotgun (WGS) entry which is preliminary data.</text>
</comment>
<dbReference type="AlphaFoldDB" id="A0A4T2C0E3"/>
<proteinExistence type="predicted"/>
<accession>A0A4T2C0E3</accession>
<sequence length="219" mass="22807">MPDERPRPKYGELAPEGWQWTPPAPPAGSDVPVPSGESTGRPADAEPRSADPRATGTSTDGRYGGPAAPYSGAPRPYSPAPHGRDGLTGTAAGQRPVRVGDVAFTALILFLGVLFSASMLPALFDFNTVLAQAAALQGYGTYTASAAASTAGVIAGVVTIMLQLGSIVVCVRRIAVRRLAFPFALIFGVATFLAWVVAISFAFFNDPSFAQQLMTRPTP</sequence>
<name>A0A4T2C0E3_9MICO</name>
<gene>
    <name evidence="3" type="ORF">D4765_09045</name>
</gene>
<dbReference type="RefSeq" id="WP_136641961.1">
    <property type="nucleotide sequence ID" value="NZ_QYRT01000013.1"/>
</dbReference>
<organism evidence="3 4">
    <name type="scientific">Subtercola vilae</name>
    <dbReference type="NCBI Taxonomy" id="2056433"/>
    <lineage>
        <taxon>Bacteria</taxon>
        <taxon>Bacillati</taxon>
        <taxon>Actinomycetota</taxon>
        <taxon>Actinomycetes</taxon>
        <taxon>Micrococcales</taxon>
        <taxon>Microbacteriaceae</taxon>
        <taxon>Subtercola</taxon>
    </lineage>
</organism>
<evidence type="ECO:0000313" key="4">
    <source>
        <dbReference type="Proteomes" id="UP000306192"/>
    </source>
</evidence>
<dbReference type="OrthoDB" id="5125658at2"/>
<dbReference type="InterPro" id="IPR046231">
    <property type="entry name" value="DUF6264"/>
</dbReference>
<feature type="region of interest" description="Disordered" evidence="1">
    <location>
        <begin position="1"/>
        <end position="92"/>
    </location>
</feature>
<dbReference type="Pfam" id="PF19779">
    <property type="entry name" value="DUF6264"/>
    <property type="match status" value="1"/>
</dbReference>
<feature type="transmembrane region" description="Helical" evidence="2">
    <location>
        <begin position="102"/>
        <end position="124"/>
    </location>
</feature>
<protein>
    <submittedName>
        <fullName evidence="3">Uncharacterized protein</fullName>
    </submittedName>
</protein>
<evidence type="ECO:0000256" key="1">
    <source>
        <dbReference type="SAM" id="MobiDB-lite"/>
    </source>
</evidence>
<feature type="transmembrane region" description="Helical" evidence="2">
    <location>
        <begin position="144"/>
        <end position="171"/>
    </location>
</feature>
<evidence type="ECO:0000313" key="3">
    <source>
        <dbReference type="EMBL" id="TIH37149.1"/>
    </source>
</evidence>
<keyword evidence="2" id="KW-0472">Membrane</keyword>
<dbReference type="EMBL" id="QYRT01000013">
    <property type="protein sequence ID" value="TIH37149.1"/>
    <property type="molecule type" value="Genomic_DNA"/>
</dbReference>
<keyword evidence="2" id="KW-1133">Transmembrane helix</keyword>
<feature type="transmembrane region" description="Helical" evidence="2">
    <location>
        <begin position="183"/>
        <end position="204"/>
    </location>
</feature>
<reference evidence="3 4" key="1">
    <citation type="journal article" date="2019" name="Microorganisms">
        <title>Systematic Affiliation and Genome Analysis of Subtercola vilae DB165(T) with Particular Emphasis on Cold Adaptation of an Isolate from a High-Altitude Cold Volcano Lake.</title>
        <authorList>
            <person name="Villalobos A.S."/>
            <person name="Wiese J."/>
            <person name="Imhoff J.F."/>
            <person name="Dorador C."/>
            <person name="Keller A."/>
            <person name="Hentschel U."/>
        </authorList>
    </citation>
    <scope>NUCLEOTIDE SEQUENCE [LARGE SCALE GENOMIC DNA]</scope>
    <source>
        <strain evidence="3 4">DB165</strain>
    </source>
</reference>
<dbReference type="Proteomes" id="UP000306192">
    <property type="component" value="Unassembled WGS sequence"/>
</dbReference>
<keyword evidence="2" id="KW-0812">Transmembrane</keyword>
<feature type="compositionally biased region" description="Basic and acidic residues" evidence="1">
    <location>
        <begin position="1"/>
        <end position="10"/>
    </location>
</feature>